<sequence length="243" mass="26197">MTYCIGMLVRDGLVMMADTRTNAGVDNISCYRKLRIAAGGPDRMIIVCSAGNLSTSQQAMQRMRRGTPNEESGEADSWDSVPGIYEAALAAGRALRLSRNDNDSLNQGSVVFDATLLVGGSVGGEPNRLFLVYPEGNIIECGPDTPYLQIGEAKYGKPILDRALDFDTPLDQALKLGLISFDSTMRANIAVGLPIDLIALRHGEPRPVVQHRIEADDPYFSALSRGWSDAIARAVDGIAPPPY</sequence>
<protein>
    <submittedName>
        <fullName evidence="1">Peptidase</fullName>
    </submittedName>
</protein>
<reference evidence="1 2" key="1">
    <citation type="submission" date="2020-01" db="EMBL/GenBank/DDBJ databases">
        <title>Sphingomonas sp. C33 whole genome sequece.</title>
        <authorList>
            <person name="Park C."/>
        </authorList>
    </citation>
    <scope>NUCLEOTIDE SEQUENCE [LARGE SCALE GENOMIC DNA]</scope>
    <source>
        <strain evidence="1 2">C33</strain>
    </source>
</reference>
<evidence type="ECO:0000313" key="2">
    <source>
        <dbReference type="Proteomes" id="UP000464468"/>
    </source>
</evidence>
<dbReference type="PIRSF" id="PIRSF009120">
    <property type="entry name" value="UCP009120_prtse"/>
    <property type="match status" value="1"/>
</dbReference>
<proteinExistence type="predicted"/>
<dbReference type="InterPro" id="IPR029055">
    <property type="entry name" value="Ntn_hydrolases_N"/>
</dbReference>
<dbReference type="RefSeq" id="WP_160593560.1">
    <property type="nucleotide sequence ID" value="NZ_CP047895.1"/>
</dbReference>
<evidence type="ECO:0000313" key="1">
    <source>
        <dbReference type="EMBL" id="QHL91524.1"/>
    </source>
</evidence>
<dbReference type="SUPFAM" id="SSF56235">
    <property type="entry name" value="N-terminal nucleophile aminohydrolases (Ntn hydrolases)"/>
    <property type="match status" value="1"/>
</dbReference>
<organism evidence="1 2">
    <name type="scientific">Sphingomonas changnyeongensis</name>
    <dbReference type="NCBI Taxonomy" id="2698679"/>
    <lineage>
        <taxon>Bacteria</taxon>
        <taxon>Pseudomonadati</taxon>
        <taxon>Pseudomonadota</taxon>
        <taxon>Alphaproteobacteria</taxon>
        <taxon>Sphingomonadales</taxon>
        <taxon>Sphingomonadaceae</taxon>
        <taxon>Sphingomonas</taxon>
    </lineage>
</organism>
<dbReference type="Gene3D" id="3.60.20.10">
    <property type="entry name" value="Glutamine Phosphoribosylpyrophosphate, subunit 1, domain 1"/>
    <property type="match status" value="1"/>
</dbReference>
<dbReference type="EMBL" id="CP047895">
    <property type="protein sequence ID" value="QHL91524.1"/>
    <property type="molecule type" value="Genomic_DNA"/>
</dbReference>
<keyword evidence="2" id="KW-1185">Reference proteome</keyword>
<accession>A0A7Z2NY26</accession>
<dbReference type="InterPro" id="IPR016545">
    <property type="entry name" value="UCP009120_prtse"/>
</dbReference>
<dbReference type="KEGG" id="schy:GVO57_12825"/>
<dbReference type="AlphaFoldDB" id="A0A7Z2NY26"/>
<gene>
    <name evidence="1" type="ORF">GVO57_12825</name>
</gene>
<name>A0A7Z2NY26_9SPHN</name>
<dbReference type="Proteomes" id="UP000464468">
    <property type="component" value="Chromosome"/>
</dbReference>